<dbReference type="Gene3D" id="1.25.40.10">
    <property type="entry name" value="Tetratricopeptide repeat domain"/>
    <property type="match status" value="4"/>
</dbReference>
<feature type="repeat" description="TPR" evidence="3">
    <location>
        <begin position="214"/>
        <end position="247"/>
    </location>
</feature>
<feature type="repeat" description="TPR" evidence="3">
    <location>
        <begin position="41"/>
        <end position="74"/>
    </location>
</feature>
<dbReference type="EMBL" id="JACOGA010000006">
    <property type="protein sequence ID" value="MBC3873620.1"/>
    <property type="molecule type" value="Genomic_DNA"/>
</dbReference>
<dbReference type="SUPFAM" id="SSF53335">
    <property type="entry name" value="S-adenosyl-L-methionine-dependent methyltransferases"/>
    <property type="match status" value="1"/>
</dbReference>
<dbReference type="Pfam" id="PF13432">
    <property type="entry name" value="TPR_16"/>
    <property type="match status" value="1"/>
</dbReference>
<keyword evidence="1" id="KW-0677">Repeat</keyword>
<dbReference type="Pfam" id="PF13181">
    <property type="entry name" value="TPR_8"/>
    <property type="match status" value="2"/>
</dbReference>
<keyword evidence="7" id="KW-1185">Reference proteome</keyword>
<evidence type="ECO:0000256" key="4">
    <source>
        <dbReference type="SAM" id="Coils"/>
    </source>
</evidence>
<feature type="coiled-coil region" evidence="4">
    <location>
        <begin position="261"/>
        <end position="288"/>
    </location>
</feature>
<sequence length="504" mass="56173">MRMSPHLHSLLQQAISHHQQGRLQQAEDYYVQVLQIDPRQFDALHLIGVIAKQRGDTQSALNFFAKAIAVDAKQAKVHCNLGATFQEIGESAQALACYDLALSLQSDYALAWNNRGNALRELKRYQEALDSFTRAMEIQFNYPEAFLNRGICLQELGEHAQALADFEDAIKLRATYPAAQFARGFSLQQLGLYGEALDAYTLALQTTPSVANLAALHCNRGMVLAKLQRYAEALVDLQQAQALRPDFANAYLQTGHVYRSLQEHEAAILAYQTALALAQDKAQQAQIEYYLASLGAAPTPHAAPATYVKELFDQYAAHFDAHLQTLSYQVPRLLQDALQSCGLTQIERALDLGCGTGLCGDYLTTVAQHLTGVDLSENMLAQARRRNVYQELICDDILHYLAQATPSYDLIVAADVLVYFGRLDDLFGLIKNKLTSGAHFAFSVEESATDESKLQTSQRYAHSASYIRQLARTYGLRLRHFSHHSGRREAQHEVQSLIVVLQKN</sequence>
<organism evidence="6 7">
    <name type="scientific">Undibacterium flavidum</name>
    <dbReference type="NCBI Taxonomy" id="2762297"/>
    <lineage>
        <taxon>Bacteria</taxon>
        <taxon>Pseudomonadati</taxon>
        <taxon>Pseudomonadota</taxon>
        <taxon>Betaproteobacteria</taxon>
        <taxon>Burkholderiales</taxon>
        <taxon>Oxalobacteraceae</taxon>
        <taxon>Undibacterium</taxon>
    </lineage>
</organism>
<dbReference type="Pfam" id="PF00515">
    <property type="entry name" value="TPR_1"/>
    <property type="match status" value="1"/>
</dbReference>
<evidence type="ECO:0000313" key="7">
    <source>
        <dbReference type="Proteomes" id="UP000624279"/>
    </source>
</evidence>
<dbReference type="InterPro" id="IPR050498">
    <property type="entry name" value="Ycf3"/>
</dbReference>
<keyword evidence="2 3" id="KW-0802">TPR repeat</keyword>
<gene>
    <name evidence="6" type="ORF">H8K55_08475</name>
</gene>
<feature type="repeat" description="TPR" evidence="3">
    <location>
        <begin position="143"/>
        <end position="176"/>
    </location>
</feature>
<dbReference type="PANTHER" id="PTHR44858">
    <property type="entry name" value="TETRATRICOPEPTIDE REPEAT PROTEIN 6"/>
    <property type="match status" value="1"/>
</dbReference>
<feature type="repeat" description="TPR" evidence="3">
    <location>
        <begin position="75"/>
        <end position="108"/>
    </location>
</feature>
<evidence type="ECO:0000256" key="1">
    <source>
        <dbReference type="ARBA" id="ARBA00022737"/>
    </source>
</evidence>
<reference evidence="6 7" key="1">
    <citation type="submission" date="2020-08" db="EMBL/GenBank/DDBJ databases">
        <title>Novel species isolated from subtropical streams in China.</title>
        <authorList>
            <person name="Lu H."/>
        </authorList>
    </citation>
    <scope>NUCLEOTIDE SEQUENCE [LARGE SCALE GENOMIC DNA]</scope>
    <source>
        <strain evidence="6 7">LX15W</strain>
    </source>
</reference>
<dbReference type="PROSITE" id="PS50005">
    <property type="entry name" value="TPR"/>
    <property type="match status" value="7"/>
</dbReference>
<dbReference type="InterPro" id="IPR011990">
    <property type="entry name" value="TPR-like_helical_dom_sf"/>
</dbReference>
<dbReference type="InterPro" id="IPR019734">
    <property type="entry name" value="TPR_rpt"/>
</dbReference>
<evidence type="ECO:0000256" key="3">
    <source>
        <dbReference type="PROSITE-ProRule" id="PRU00339"/>
    </source>
</evidence>
<dbReference type="Proteomes" id="UP000624279">
    <property type="component" value="Unassembled WGS sequence"/>
</dbReference>
<feature type="repeat" description="TPR" evidence="3">
    <location>
        <begin position="7"/>
        <end position="40"/>
    </location>
</feature>
<dbReference type="CDD" id="cd02440">
    <property type="entry name" value="AdoMet_MTases"/>
    <property type="match status" value="1"/>
</dbReference>
<evidence type="ECO:0000313" key="6">
    <source>
        <dbReference type="EMBL" id="MBC3873620.1"/>
    </source>
</evidence>
<dbReference type="InterPro" id="IPR029063">
    <property type="entry name" value="SAM-dependent_MTases_sf"/>
</dbReference>
<evidence type="ECO:0000256" key="2">
    <source>
        <dbReference type="ARBA" id="ARBA00022803"/>
    </source>
</evidence>
<dbReference type="Gene3D" id="3.40.50.150">
    <property type="entry name" value="Vaccinia Virus protein VP39"/>
    <property type="match status" value="1"/>
</dbReference>
<dbReference type="SUPFAM" id="SSF48452">
    <property type="entry name" value="TPR-like"/>
    <property type="match status" value="2"/>
</dbReference>
<proteinExistence type="predicted"/>
<feature type="repeat" description="TPR" evidence="3">
    <location>
        <begin position="109"/>
        <end position="142"/>
    </location>
</feature>
<dbReference type="PANTHER" id="PTHR44858:SF1">
    <property type="entry name" value="UDP-N-ACETYLGLUCOSAMINE--PEPTIDE N-ACETYLGLUCOSAMINYLTRANSFERASE SPINDLY-RELATED"/>
    <property type="match status" value="1"/>
</dbReference>
<keyword evidence="4" id="KW-0175">Coiled coil</keyword>
<dbReference type="RefSeq" id="WP_186941641.1">
    <property type="nucleotide sequence ID" value="NZ_JACOGA010000006.1"/>
</dbReference>
<feature type="repeat" description="TPR" evidence="3">
    <location>
        <begin position="248"/>
        <end position="281"/>
    </location>
</feature>
<comment type="caution">
    <text evidence="6">The sequence shown here is derived from an EMBL/GenBank/DDBJ whole genome shotgun (WGS) entry which is preliminary data.</text>
</comment>
<evidence type="ECO:0000259" key="5">
    <source>
        <dbReference type="Pfam" id="PF13649"/>
    </source>
</evidence>
<dbReference type="InterPro" id="IPR041698">
    <property type="entry name" value="Methyltransf_25"/>
</dbReference>
<protein>
    <submittedName>
        <fullName evidence="6">Tetratricopeptide repeat protein</fullName>
    </submittedName>
</protein>
<dbReference type="Pfam" id="PF13649">
    <property type="entry name" value="Methyltransf_25"/>
    <property type="match status" value="1"/>
</dbReference>
<name>A0ABR6YAI8_9BURK</name>
<feature type="domain" description="Methyltransferase" evidence="5">
    <location>
        <begin position="350"/>
        <end position="426"/>
    </location>
</feature>
<accession>A0ABR6YAI8</accession>
<dbReference type="SMART" id="SM00028">
    <property type="entry name" value="TPR"/>
    <property type="match status" value="8"/>
</dbReference>
<dbReference type="Pfam" id="PF13424">
    <property type="entry name" value="TPR_12"/>
    <property type="match status" value="1"/>
</dbReference>